<organism evidence="1 2">
    <name type="scientific">Mucor circinelloides f. circinelloides (strain 1006PhL)</name>
    <name type="common">Mucormycosis agent</name>
    <name type="synonym">Calyptromyces circinelloides</name>
    <dbReference type="NCBI Taxonomy" id="1220926"/>
    <lineage>
        <taxon>Eukaryota</taxon>
        <taxon>Fungi</taxon>
        <taxon>Fungi incertae sedis</taxon>
        <taxon>Mucoromycota</taxon>
        <taxon>Mucoromycotina</taxon>
        <taxon>Mucoromycetes</taxon>
        <taxon>Mucorales</taxon>
        <taxon>Mucorineae</taxon>
        <taxon>Mucoraceae</taxon>
        <taxon>Mucor</taxon>
    </lineage>
</organism>
<dbReference type="Gene3D" id="3.10.10.10">
    <property type="entry name" value="HIV Type 1 Reverse Transcriptase, subunit A, domain 1"/>
    <property type="match status" value="1"/>
</dbReference>
<proteinExistence type="predicted"/>
<dbReference type="EMBL" id="KE124050">
    <property type="protein sequence ID" value="EPB84061.1"/>
    <property type="molecule type" value="Genomic_DNA"/>
</dbReference>
<dbReference type="VEuPathDB" id="FungiDB:HMPREF1544_09192"/>
<dbReference type="Proteomes" id="UP000014254">
    <property type="component" value="Unassembled WGS sequence"/>
</dbReference>
<accession>S2J1X0</accession>
<name>S2J1X0_MUCC1</name>
<keyword evidence="2" id="KW-1185">Reference proteome</keyword>
<sequence>IQVQEDAIPVKVAPRMIPRAAQEWFKGYLDQLLLELIKLTEPCTGPWAAGVVLVPSDADKRTPRRRRKEVQAT</sequence>
<reference evidence="2" key="1">
    <citation type="submission" date="2013-05" db="EMBL/GenBank/DDBJ databases">
        <title>The Genome sequence of Mucor circinelloides f. circinelloides 1006PhL.</title>
        <authorList>
            <consortium name="The Broad Institute Genomics Platform"/>
            <person name="Cuomo C."/>
            <person name="Earl A."/>
            <person name="Findley K."/>
            <person name="Lee S.C."/>
            <person name="Walker B."/>
            <person name="Young S."/>
            <person name="Zeng Q."/>
            <person name="Gargeya S."/>
            <person name="Fitzgerald M."/>
            <person name="Haas B."/>
            <person name="Abouelleil A."/>
            <person name="Allen A.W."/>
            <person name="Alvarado L."/>
            <person name="Arachchi H.M."/>
            <person name="Berlin A.M."/>
            <person name="Chapman S.B."/>
            <person name="Gainer-Dewar J."/>
            <person name="Goldberg J."/>
            <person name="Griggs A."/>
            <person name="Gujja S."/>
            <person name="Hansen M."/>
            <person name="Howarth C."/>
            <person name="Imamovic A."/>
            <person name="Ireland A."/>
            <person name="Larimer J."/>
            <person name="McCowan C."/>
            <person name="Murphy C."/>
            <person name="Pearson M."/>
            <person name="Poon T.W."/>
            <person name="Priest M."/>
            <person name="Roberts A."/>
            <person name="Saif S."/>
            <person name="Shea T."/>
            <person name="Sisk P."/>
            <person name="Sykes S."/>
            <person name="Wortman J."/>
            <person name="Nusbaum C."/>
            <person name="Birren B."/>
        </authorList>
    </citation>
    <scope>NUCLEOTIDE SEQUENCE [LARGE SCALE GENOMIC DNA]</scope>
    <source>
        <strain evidence="2">1006PhL</strain>
    </source>
</reference>
<dbReference type="OrthoDB" id="2290343at2759"/>
<dbReference type="STRING" id="1220926.S2J1X0"/>
<dbReference type="InParanoid" id="S2J1X0"/>
<feature type="non-terminal residue" evidence="1">
    <location>
        <position position="1"/>
    </location>
</feature>
<feature type="non-terminal residue" evidence="1">
    <location>
        <position position="73"/>
    </location>
</feature>
<protein>
    <recommendedName>
        <fullName evidence="3">Reverse transcriptase</fullName>
    </recommendedName>
</protein>
<evidence type="ECO:0000313" key="1">
    <source>
        <dbReference type="EMBL" id="EPB84061.1"/>
    </source>
</evidence>
<evidence type="ECO:0008006" key="3">
    <source>
        <dbReference type="Google" id="ProtNLM"/>
    </source>
</evidence>
<gene>
    <name evidence="1" type="ORF">HMPREF1544_09192</name>
</gene>
<dbReference type="AlphaFoldDB" id="S2J1X0"/>
<evidence type="ECO:0000313" key="2">
    <source>
        <dbReference type="Proteomes" id="UP000014254"/>
    </source>
</evidence>